<dbReference type="GO" id="GO:0005737">
    <property type="term" value="C:cytoplasm"/>
    <property type="evidence" value="ECO:0007669"/>
    <property type="project" value="TreeGrafter"/>
</dbReference>
<evidence type="ECO:0000256" key="1">
    <source>
        <dbReference type="ARBA" id="ARBA00005863"/>
    </source>
</evidence>
<organism evidence="4 5">
    <name type="scientific">Coniochaeta pulveracea</name>
    <dbReference type="NCBI Taxonomy" id="177199"/>
    <lineage>
        <taxon>Eukaryota</taxon>
        <taxon>Fungi</taxon>
        <taxon>Dikarya</taxon>
        <taxon>Ascomycota</taxon>
        <taxon>Pezizomycotina</taxon>
        <taxon>Sordariomycetes</taxon>
        <taxon>Sordariomycetidae</taxon>
        <taxon>Coniochaetales</taxon>
        <taxon>Coniochaetaceae</taxon>
        <taxon>Coniochaeta</taxon>
    </lineage>
</organism>
<proteinExistence type="inferred from homology"/>
<dbReference type="AlphaFoldDB" id="A0A420YEF6"/>
<dbReference type="PANTHER" id="PTHR48070">
    <property type="entry name" value="ESTERASE OVCA2"/>
    <property type="match status" value="1"/>
</dbReference>
<dbReference type="GO" id="GO:0005634">
    <property type="term" value="C:nucleus"/>
    <property type="evidence" value="ECO:0007669"/>
    <property type="project" value="TreeGrafter"/>
</dbReference>
<evidence type="ECO:0000313" key="4">
    <source>
        <dbReference type="EMBL" id="RKU46278.1"/>
    </source>
</evidence>
<gene>
    <name evidence="4" type="ORF">DL546_007066</name>
</gene>
<evidence type="ECO:0000259" key="3">
    <source>
        <dbReference type="Pfam" id="PF03959"/>
    </source>
</evidence>
<sequence length="252" mass="27692">MQCRSLIKAFAPHFHLVFPEGPYLCPTPGPDVLSVYEDHGPFKRWGRWLPEHPATTDEEALAAIEESLRDAMQADDAAGWTGDWVGLLGFSQGAKMAASILYEIQLQREEAVAARISGKPTIGGMSGFAGANWRFAILLAGRAPLMALSDKGNLLANLERPSSMSVPTKPGQYTWNENRISLPTVHVHGLSDPGLKFHRVLLDDFTEPGTAELLEWDGDHRIAIKSADVKPLVEATLRAFQMSPRLQIVRSI</sequence>
<dbReference type="Gene3D" id="3.40.50.1820">
    <property type="entry name" value="alpha/beta hydrolase"/>
    <property type="match status" value="1"/>
</dbReference>
<dbReference type="EMBL" id="QVQW01000015">
    <property type="protein sequence ID" value="RKU46278.1"/>
    <property type="molecule type" value="Genomic_DNA"/>
</dbReference>
<accession>A0A420YEF6</accession>
<dbReference type="InterPro" id="IPR005645">
    <property type="entry name" value="FSH-like_dom"/>
</dbReference>
<reference evidence="4 5" key="1">
    <citation type="submission" date="2018-08" db="EMBL/GenBank/DDBJ databases">
        <title>Draft genome of the lignicolous fungus Coniochaeta pulveracea.</title>
        <authorList>
            <person name="Borstlap C.J."/>
            <person name="De Witt R.N."/>
            <person name="Botha A."/>
            <person name="Volschenk H."/>
        </authorList>
    </citation>
    <scope>NUCLEOTIDE SEQUENCE [LARGE SCALE GENOMIC DNA]</scope>
    <source>
        <strain evidence="4 5">CAB683</strain>
    </source>
</reference>
<evidence type="ECO:0000313" key="5">
    <source>
        <dbReference type="Proteomes" id="UP000275385"/>
    </source>
</evidence>
<name>A0A420YEF6_9PEZI</name>
<dbReference type="InterPro" id="IPR050593">
    <property type="entry name" value="LovG"/>
</dbReference>
<protein>
    <recommendedName>
        <fullName evidence="3">Serine hydrolase domain-containing protein</fullName>
    </recommendedName>
</protein>
<dbReference type="GO" id="GO:0016787">
    <property type="term" value="F:hydrolase activity"/>
    <property type="evidence" value="ECO:0007669"/>
    <property type="project" value="UniProtKB-KW"/>
</dbReference>
<keyword evidence="2" id="KW-0378">Hydrolase</keyword>
<dbReference type="GO" id="GO:0044550">
    <property type="term" value="P:secondary metabolite biosynthetic process"/>
    <property type="evidence" value="ECO:0007669"/>
    <property type="project" value="TreeGrafter"/>
</dbReference>
<feature type="domain" description="Serine hydrolase" evidence="3">
    <location>
        <begin position="2"/>
        <end position="225"/>
    </location>
</feature>
<dbReference type="Proteomes" id="UP000275385">
    <property type="component" value="Unassembled WGS sequence"/>
</dbReference>
<comment type="similarity">
    <text evidence="1">Belongs to the LovG family.</text>
</comment>
<dbReference type="InterPro" id="IPR029058">
    <property type="entry name" value="AB_hydrolase_fold"/>
</dbReference>
<dbReference type="Pfam" id="PF03959">
    <property type="entry name" value="FSH1"/>
    <property type="match status" value="1"/>
</dbReference>
<evidence type="ECO:0000256" key="2">
    <source>
        <dbReference type="ARBA" id="ARBA00022801"/>
    </source>
</evidence>
<dbReference type="OrthoDB" id="414698at2759"/>
<keyword evidence="5" id="KW-1185">Reference proteome</keyword>
<dbReference type="PANTHER" id="PTHR48070:SF3">
    <property type="entry name" value="ESTERASE DBAE-RELATED"/>
    <property type="match status" value="1"/>
</dbReference>
<comment type="caution">
    <text evidence="4">The sequence shown here is derived from an EMBL/GenBank/DDBJ whole genome shotgun (WGS) entry which is preliminary data.</text>
</comment>
<dbReference type="SUPFAM" id="SSF53474">
    <property type="entry name" value="alpha/beta-Hydrolases"/>
    <property type="match status" value="1"/>
</dbReference>